<name>A0A392PLU6_9FABA</name>
<accession>A0A392PLU6</accession>
<dbReference type="Proteomes" id="UP000265520">
    <property type="component" value="Unassembled WGS sequence"/>
</dbReference>
<evidence type="ECO:0000313" key="3">
    <source>
        <dbReference type="Proteomes" id="UP000265520"/>
    </source>
</evidence>
<protein>
    <submittedName>
        <fullName evidence="2">Uncharacterized protein</fullName>
    </submittedName>
</protein>
<feature type="non-terminal residue" evidence="2">
    <location>
        <position position="1"/>
    </location>
</feature>
<feature type="region of interest" description="Disordered" evidence="1">
    <location>
        <begin position="1"/>
        <end position="83"/>
    </location>
</feature>
<proteinExistence type="predicted"/>
<feature type="compositionally biased region" description="Polar residues" evidence="1">
    <location>
        <begin position="1"/>
        <end position="12"/>
    </location>
</feature>
<feature type="compositionally biased region" description="Basic residues" evidence="1">
    <location>
        <begin position="17"/>
        <end position="29"/>
    </location>
</feature>
<keyword evidence="3" id="KW-1185">Reference proteome</keyword>
<evidence type="ECO:0000256" key="1">
    <source>
        <dbReference type="SAM" id="MobiDB-lite"/>
    </source>
</evidence>
<dbReference type="EMBL" id="LXQA010086710">
    <property type="protein sequence ID" value="MCI13063.1"/>
    <property type="molecule type" value="Genomic_DNA"/>
</dbReference>
<dbReference type="AlphaFoldDB" id="A0A392PLU6"/>
<comment type="caution">
    <text evidence="2">The sequence shown here is derived from an EMBL/GenBank/DDBJ whole genome shotgun (WGS) entry which is preliminary data.</text>
</comment>
<sequence length="83" mass="9100">DTETAGGSQANTIAPIPRKKRTTKGKAVQKAKADKPSGAIPEPSLSVEQEEEEEVSEVSKTVGTKRRKKERGEPTRRSTRQRV</sequence>
<reference evidence="2 3" key="1">
    <citation type="journal article" date="2018" name="Front. Plant Sci.">
        <title>Red Clover (Trifolium pratense) and Zigzag Clover (T. medium) - A Picture of Genomic Similarities and Differences.</title>
        <authorList>
            <person name="Dluhosova J."/>
            <person name="Istvanek J."/>
            <person name="Nedelnik J."/>
            <person name="Repkova J."/>
        </authorList>
    </citation>
    <scope>NUCLEOTIDE SEQUENCE [LARGE SCALE GENOMIC DNA]</scope>
    <source>
        <strain evidence="3">cv. 10/8</strain>
        <tissue evidence="2">Leaf</tissue>
    </source>
</reference>
<evidence type="ECO:0000313" key="2">
    <source>
        <dbReference type="EMBL" id="MCI13063.1"/>
    </source>
</evidence>
<organism evidence="2 3">
    <name type="scientific">Trifolium medium</name>
    <dbReference type="NCBI Taxonomy" id="97028"/>
    <lineage>
        <taxon>Eukaryota</taxon>
        <taxon>Viridiplantae</taxon>
        <taxon>Streptophyta</taxon>
        <taxon>Embryophyta</taxon>
        <taxon>Tracheophyta</taxon>
        <taxon>Spermatophyta</taxon>
        <taxon>Magnoliopsida</taxon>
        <taxon>eudicotyledons</taxon>
        <taxon>Gunneridae</taxon>
        <taxon>Pentapetalae</taxon>
        <taxon>rosids</taxon>
        <taxon>fabids</taxon>
        <taxon>Fabales</taxon>
        <taxon>Fabaceae</taxon>
        <taxon>Papilionoideae</taxon>
        <taxon>50 kb inversion clade</taxon>
        <taxon>NPAAA clade</taxon>
        <taxon>Hologalegina</taxon>
        <taxon>IRL clade</taxon>
        <taxon>Trifolieae</taxon>
        <taxon>Trifolium</taxon>
    </lineage>
</organism>